<evidence type="ECO:0000256" key="8">
    <source>
        <dbReference type="PIRSR" id="PIRSR000005-1"/>
    </source>
</evidence>
<evidence type="ECO:0000313" key="13">
    <source>
        <dbReference type="Proteomes" id="UP000326287"/>
    </source>
</evidence>
<feature type="binding site" description="covalent" evidence="8">
    <location>
        <position position="131"/>
    </location>
    <ligand>
        <name>heme c</name>
        <dbReference type="ChEBI" id="CHEBI:61717"/>
        <label>2</label>
    </ligand>
</feature>
<feature type="binding site" description="axial binding residue" evidence="9">
    <location>
        <position position="184"/>
    </location>
    <ligand>
        <name>heme c</name>
        <dbReference type="ChEBI" id="CHEBI:61717"/>
        <label>2</label>
    </ligand>
    <ligandPart>
        <name>Fe</name>
        <dbReference type="ChEBI" id="CHEBI:18248"/>
    </ligandPart>
</feature>
<dbReference type="OrthoDB" id="9773456at2"/>
<feature type="binding site" description="axial binding residue" evidence="9">
    <location>
        <position position="39"/>
    </location>
    <ligand>
        <name>heme c</name>
        <dbReference type="ChEBI" id="CHEBI:61717"/>
        <label>1</label>
    </ligand>
    <ligandPart>
        <name>Fe</name>
        <dbReference type="ChEBI" id="CHEBI:18248"/>
    </ligandPart>
</feature>
<feature type="chain" id="PRO_5024961810" evidence="10">
    <location>
        <begin position="21"/>
        <end position="207"/>
    </location>
</feature>
<evidence type="ECO:0000256" key="2">
    <source>
        <dbReference type="ARBA" id="ARBA00022448"/>
    </source>
</evidence>
<dbReference type="GO" id="GO:0009055">
    <property type="term" value="F:electron transfer activity"/>
    <property type="evidence" value="ECO:0007669"/>
    <property type="project" value="InterPro"/>
</dbReference>
<keyword evidence="5" id="KW-0574">Periplasm</keyword>
<organism evidence="12 13">
    <name type="scientific">Halioglobus maricola</name>
    <dbReference type="NCBI Taxonomy" id="2601894"/>
    <lineage>
        <taxon>Bacteria</taxon>
        <taxon>Pseudomonadati</taxon>
        <taxon>Pseudomonadota</taxon>
        <taxon>Gammaproteobacteria</taxon>
        <taxon>Cellvibrionales</taxon>
        <taxon>Halieaceae</taxon>
        <taxon>Halioglobus</taxon>
    </lineage>
</organism>
<evidence type="ECO:0000256" key="1">
    <source>
        <dbReference type="ARBA" id="ARBA00004418"/>
    </source>
</evidence>
<dbReference type="EMBL" id="CP036422">
    <property type="protein sequence ID" value="QFU74194.1"/>
    <property type="molecule type" value="Genomic_DNA"/>
</dbReference>
<evidence type="ECO:0000313" key="12">
    <source>
        <dbReference type="EMBL" id="QFU74194.1"/>
    </source>
</evidence>
<reference evidence="12 13" key="1">
    <citation type="submission" date="2019-02" db="EMBL/GenBank/DDBJ databases">
        <authorList>
            <person name="Li S.-H."/>
        </authorList>
    </citation>
    <scope>NUCLEOTIDE SEQUENCE [LARGE SCALE GENOMIC DNA]</scope>
    <source>
        <strain evidence="12 13">IMCC14385</strain>
    </source>
</reference>
<keyword evidence="7 9" id="KW-0408">Iron</keyword>
<dbReference type="KEGG" id="halc:EY643_00205"/>
<dbReference type="InterPro" id="IPR036909">
    <property type="entry name" value="Cyt_c-like_dom_sf"/>
</dbReference>
<feature type="binding site" description="axial binding residue" evidence="9">
    <location>
        <position position="135"/>
    </location>
    <ligand>
        <name>heme c</name>
        <dbReference type="ChEBI" id="CHEBI:61717"/>
        <label>2</label>
    </ligand>
    <ligandPart>
        <name>Fe</name>
        <dbReference type="ChEBI" id="CHEBI:18248"/>
    </ligandPart>
</feature>
<dbReference type="PANTHER" id="PTHR33751">
    <property type="entry name" value="CBB3-TYPE CYTOCHROME C OXIDASE SUBUNIT FIXP"/>
    <property type="match status" value="1"/>
</dbReference>
<dbReference type="GO" id="GO:0042597">
    <property type="term" value="C:periplasmic space"/>
    <property type="evidence" value="ECO:0007669"/>
    <property type="project" value="UniProtKB-SubCell"/>
</dbReference>
<keyword evidence="13" id="KW-1185">Reference proteome</keyword>
<feature type="binding site" description="covalent" evidence="8">
    <location>
        <position position="134"/>
    </location>
    <ligand>
        <name>heme c</name>
        <dbReference type="ChEBI" id="CHEBI:61717"/>
        <label>2</label>
    </ligand>
</feature>
<keyword evidence="2" id="KW-0813">Transport</keyword>
<dbReference type="InterPro" id="IPR009056">
    <property type="entry name" value="Cyt_c-like_dom"/>
</dbReference>
<feature type="signal peptide" evidence="10">
    <location>
        <begin position="1"/>
        <end position="20"/>
    </location>
</feature>
<dbReference type="InterPro" id="IPR050597">
    <property type="entry name" value="Cytochrome_c_Oxidase_Subunit"/>
</dbReference>
<comment type="PTM">
    <text evidence="8">Binds 2 heme c groups covalently per subunit.</text>
</comment>
<gene>
    <name evidence="12" type="ORF">EY643_00205</name>
</gene>
<evidence type="ECO:0000256" key="4">
    <source>
        <dbReference type="ARBA" id="ARBA00022723"/>
    </source>
</evidence>
<evidence type="ECO:0000256" key="6">
    <source>
        <dbReference type="ARBA" id="ARBA00022982"/>
    </source>
</evidence>
<evidence type="ECO:0000259" key="11">
    <source>
        <dbReference type="PROSITE" id="PS51007"/>
    </source>
</evidence>
<proteinExistence type="predicted"/>
<comment type="subcellular location">
    <subcellularLocation>
        <location evidence="1">Periplasm</location>
    </subcellularLocation>
</comment>
<evidence type="ECO:0000256" key="9">
    <source>
        <dbReference type="PIRSR" id="PIRSR000005-2"/>
    </source>
</evidence>
<dbReference type="PANTHER" id="PTHR33751:SF9">
    <property type="entry name" value="CYTOCHROME C4"/>
    <property type="match status" value="1"/>
</dbReference>
<feature type="binding site" description="axial binding residue" evidence="9">
    <location>
        <position position="78"/>
    </location>
    <ligand>
        <name>heme c</name>
        <dbReference type="ChEBI" id="CHEBI:61717"/>
        <label>1</label>
    </ligand>
    <ligandPart>
        <name>Fe</name>
        <dbReference type="ChEBI" id="CHEBI:18248"/>
    </ligandPart>
</feature>
<dbReference type="PROSITE" id="PS51007">
    <property type="entry name" value="CYTC"/>
    <property type="match status" value="2"/>
</dbReference>
<dbReference type="GO" id="GO:0020037">
    <property type="term" value="F:heme binding"/>
    <property type="evidence" value="ECO:0007669"/>
    <property type="project" value="InterPro"/>
</dbReference>
<name>A0A5P9NG87_9GAMM</name>
<dbReference type="GO" id="GO:0005506">
    <property type="term" value="F:iron ion binding"/>
    <property type="evidence" value="ECO:0007669"/>
    <property type="project" value="InterPro"/>
</dbReference>
<sequence>MKKVVILASLILGWTQVASAQPGDAAAGKEMTAVCAACHGADGNSAAPTFPKLAGLGEKYLLKQLMDIRDGARPVPTMVGQLDGKSDQELANIAAFYASQPRSGGQTDPALLALGEKVYRSGVAERNVAACTACHSPNGQGNAPAGFPALAGQHADYISAQLKAYRMGYEDEAGRTNDGDTMIMRTTAFGLSDKEIEAVSSYISGLK</sequence>
<feature type="domain" description="Cytochrome c" evidence="11">
    <location>
        <begin position="110"/>
        <end position="207"/>
    </location>
</feature>
<accession>A0A5P9NG87</accession>
<evidence type="ECO:0000256" key="3">
    <source>
        <dbReference type="ARBA" id="ARBA00022617"/>
    </source>
</evidence>
<keyword evidence="4 9" id="KW-0479">Metal-binding</keyword>
<dbReference type="PIRSF" id="PIRSF000005">
    <property type="entry name" value="Cytochrome_c4"/>
    <property type="match status" value="1"/>
</dbReference>
<dbReference type="Pfam" id="PF00034">
    <property type="entry name" value="Cytochrom_C"/>
    <property type="match status" value="2"/>
</dbReference>
<evidence type="ECO:0000256" key="10">
    <source>
        <dbReference type="SAM" id="SignalP"/>
    </source>
</evidence>
<evidence type="ECO:0000256" key="5">
    <source>
        <dbReference type="ARBA" id="ARBA00022764"/>
    </source>
</evidence>
<evidence type="ECO:0000256" key="7">
    <source>
        <dbReference type="ARBA" id="ARBA00023004"/>
    </source>
</evidence>
<dbReference type="Gene3D" id="1.10.760.10">
    <property type="entry name" value="Cytochrome c-like domain"/>
    <property type="match status" value="2"/>
</dbReference>
<keyword evidence="6" id="KW-0249">Electron transport</keyword>
<keyword evidence="3 8" id="KW-0349">Heme</keyword>
<dbReference type="RefSeq" id="WP_152660307.1">
    <property type="nucleotide sequence ID" value="NZ_CP036422.1"/>
</dbReference>
<protein>
    <submittedName>
        <fullName evidence="12">Cytochrome c4</fullName>
    </submittedName>
</protein>
<feature type="binding site" description="covalent" evidence="8">
    <location>
        <position position="38"/>
    </location>
    <ligand>
        <name>heme c</name>
        <dbReference type="ChEBI" id="CHEBI:61717"/>
        <label>1</label>
    </ligand>
</feature>
<keyword evidence="10" id="KW-0732">Signal</keyword>
<dbReference type="InterPro" id="IPR024167">
    <property type="entry name" value="Cytochrome_c4-like"/>
</dbReference>
<dbReference type="AlphaFoldDB" id="A0A5P9NG87"/>
<feature type="binding site" description="covalent" evidence="8">
    <location>
        <position position="35"/>
    </location>
    <ligand>
        <name>heme c</name>
        <dbReference type="ChEBI" id="CHEBI:61717"/>
        <label>1</label>
    </ligand>
</feature>
<dbReference type="Proteomes" id="UP000326287">
    <property type="component" value="Chromosome"/>
</dbReference>
<feature type="domain" description="Cytochrome c" evidence="11">
    <location>
        <begin position="23"/>
        <end position="101"/>
    </location>
</feature>
<dbReference type="SUPFAM" id="SSF46626">
    <property type="entry name" value="Cytochrome c"/>
    <property type="match status" value="2"/>
</dbReference>